<evidence type="ECO:0000256" key="1">
    <source>
        <dbReference type="ARBA" id="ARBA00000085"/>
    </source>
</evidence>
<dbReference type="Gene3D" id="3.30.565.10">
    <property type="entry name" value="Histidine kinase-like ATPase, C-terminal domain"/>
    <property type="match status" value="1"/>
</dbReference>
<proteinExistence type="predicted"/>
<accession>A0A437UMR2</accession>
<sequence length="302" mass="34558">MKQLRNAIMRSFVLYFLGLSITGGLIEEFFNQLEELFLGNRYQISVQLVSGLFQIFAVIGFSFLFYRSLNKKIGKESQKLAKEQSTLFANIAHDLKTPLTSITGFSKALTEEVVEPEEIKEVSGIIYRKSVSANELLDLMFQYTKLHSAEFSLNKQECAVNYLLKEAVADNYDLIETQGIELDLNLPDEPIIREIDQTEFRRVFNNLLINACKHNPPHTKLSISLINKENKTEINFADNGTRIPQKDREQLFQPFVSEDETERNFQGSGLGLAIVKTIINKHGFTIELLDDEVYTKKFVITI</sequence>
<evidence type="ECO:0000256" key="3">
    <source>
        <dbReference type="ARBA" id="ARBA00012438"/>
    </source>
</evidence>
<dbReference type="EC" id="2.7.13.3" evidence="3"/>
<organism evidence="10 11">
    <name type="scientific">Enterococcus avium</name>
    <name type="common">Streptococcus avium</name>
    <dbReference type="NCBI Taxonomy" id="33945"/>
    <lineage>
        <taxon>Bacteria</taxon>
        <taxon>Bacillati</taxon>
        <taxon>Bacillota</taxon>
        <taxon>Bacilli</taxon>
        <taxon>Lactobacillales</taxon>
        <taxon>Enterococcaceae</taxon>
        <taxon>Enterococcus</taxon>
    </lineage>
</organism>
<keyword evidence="6 10" id="KW-0418">Kinase</keyword>
<evidence type="ECO:0000256" key="6">
    <source>
        <dbReference type="ARBA" id="ARBA00022777"/>
    </source>
</evidence>
<feature type="transmembrane region" description="Helical" evidence="8">
    <location>
        <begin position="12"/>
        <end position="30"/>
    </location>
</feature>
<dbReference type="InterPro" id="IPR004358">
    <property type="entry name" value="Sig_transdc_His_kin-like_C"/>
</dbReference>
<evidence type="ECO:0000256" key="5">
    <source>
        <dbReference type="ARBA" id="ARBA00022679"/>
    </source>
</evidence>
<dbReference type="PRINTS" id="PR00344">
    <property type="entry name" value="BCTRLSENSOR"/>
</dbReference>
<evidence type="ECO:0000259" key="9">
    <source>
        <dbReference type="PROSITE" id="PS50109"/>
    </source>
</evidence>
<dbReference type="InterPro" id="IPR036097">
    <property type="entry name" value="HisK_dim/P_sf"/>
</dbReference>
<comment type="caution">
    <text evidence="10">The sequence shown here is derived from an EMBL/GenBank/DDBJ whole genome shotgun (WGS) entry which is preliminary data.</text>
</comment>
<dbReference type="InterPro" id="IPR003594">
    <property type="entry name" value="HATPase_dom"/>
</dbReference>
<dbReference type="SMART" id="SM00387">
    <property type="entry name" value="HATPase_c"/>
    <property type="match status" value="1"/>
</dbReference>
<dbReference type="InterPro" id="IPR005467">
    <property type="entry name" value="His_kinase_dom"/>
</dbReference>
<gene>
    <name evidence="10" type="ORF">EK398_08660</name>
</gene>
<keyword evidence="5" id="KW-0808">Transferase</keyword>
<dbReference type="PANTHER" id="PTHR45453">
    <property type="entry name" value="PHOSPHATE REGULON SENSOR PROTEIN PHOR"/>
    <property type="match status" value="1"/>
</dbReference>
<dbReference type="PANTHER" id="PTHR45453:SF1">
    <property type="entry name" value="PHOSPHATE REGULON SENSOR PROTEIN PHOR"/>
    <property type="match status" value="1"/>
</dbReference>
<comment type="subcellular location">
    <subcellularLocation>
        <location evidence="2">Membrane</location>
    </subcellularLocation>
</comment>
<dbReference type="GO" id="GO:0005886">
    <property type="term" value="C:plasma membrane"/>
    <property type="evidence" value="ECO:0007669"/>
    <property type="project" value="TreeGrafter"/>
</dbReference>
<dbReference type="InterPro" id="IPR050351">
    <property type="entry name" value="BphY/WalK/GraS-like"/>
</dbReference>
<evidence type="ECO:0000256" key="2">
    <source>
        <dbReference type="ARBA" id="ARBA00004370"/>
    </source>
</evidence>
<reference evidence="10 11" key="1">
    <citation type="submission" date="2018-12" db="EMBL/GenBank/DDBJ databases">
        <title>A novel vanA-carrying plasmid in a clinical isolate of Enterococcus avium.</title>
        <authorList>
            <person name="Bernasconi O.J."/>
            <person name="Luzzaro F."/>
            <person name="Endimiani A."/>
        </authorList>
    </citation>
    <scope>NUCLEOTIDE SEQUENCE [LARGE SCALE GENOMIC DNA]</scope>
    <source>
        <strain evidence="10 11">LC0559/18</strain>
    </source>
</reference>
<dbReference type="Proteomes" id="UP000288388">
    <property type="component" value="Unassembled WGS sequence"/>
</dbReference>
<feature type="transmembrane region" description="Helical" evidence="8">
    <location>
        <begin position="42"/>
        <end position="66"/>
    </location>
</feature>
<dbReference type="InterPro" id="IPR003661">
    <property type="entry name" value="HisK_dim/P_dom"/>
</dbReference>
<dbReference type="PROSITE" id="PS50109">
    <property type="entry name" value="HIS_KIN"/>
    <property type="match status" value="1"/>
</dbReference>
<dbReference type="SUPFAM" id="SSF47384">
    <property type="entry name" value="Homodimeric domain of signal transducing histidine kinase"/>
    <property type="match status" value="1"/>
</dbReference>
<evidence type="ECO:0000256" key="7">
    <source>
        <dbReference type="ARBA" id="ARBA00023012"/>
    </source>
</evidence>
<dbReference type="SUPFAM" id="SSF55874">
    <property type="entry name" value="ATPase domain of HSP90 chaperone/DNA topoisomerase II/histidine kinase"/>
    <property type="match status" value="1"/>
</dbReference>
<comment type="catalytic activity">
    <reaction evidence="1">
        <text>ATP + protein L-histidine = ADP + protein N-phospho-L-histidine.</text>
        <dbReference type="EC" id="2.7.13.3"/>
    </reaction>
</comment>
<keyword evidence="4" id="KW-0597">Phosphoprotein</keyword>
<evidence type="ECO:0000256" key="4">
    <source>
        <dbReference type="ARBA" id="ARBA00022553"/>
    </source>
</evidence>
<keyword evidence="7" id="KW-0902">Two-component regulatory system</keyword>
<evidence type="ECO:0000313" key="11">
    <source>
        <dbReference type="Proteomes" id="UP000288388"/>
    </source>
</evidence>
<keyword evidence="8" id="KW-0472">Membrane</keyword>
<evidence type="ECO:0000313" key="10">
    <source>
        <dbReference type="EMBL" id="RVU94917.1"/>
    </source>
</evidence>
<dbReference type="Pfam" id="PF00512">
    <property type="entry name" value="HisKA"/>
    <property type="match status" value="1"/>
</dbReference>
<dbReference type="Pfam" id="PF02518">
    <property type="entry name" value="HATPase_c"/>
    <property type="match status" value="1"/>
</dbReference>
<protein>
    <recommendedName>
        <fullName evidence="3">histidine kinase</fullName>
        <ecNumber evidence="3">2.7.13.3</ecNumber>
    </recommendedName>
</protein>
<keyword evidence="8" id="KW-0812">Transmembrane</keyword>
<dbReference type="RefSeq" id="WP_127978837.1">
    <property type="nucleotide sequence ID" value="NZ_JBBJUN010000001.1"/>
</dbReference>
<dbReference type="AlphaFoldDB" id="A0A437UMR2"/>
<keyword evidence="8" id="KW-1133">Transmembrane helix</keyword>
<evidence type="ECO:0000256" key="8">
    <source>
        <dbReference type="SAM" id="Phobius"/>
    </source>
</evidence>
<name>A0A437UMR2_ENTAV</name>
<dbReference type="CDD" id="cd00082">
    <property type="entry name" value="HisKA"/>
    <property type="match status" value="1"/>
</dbReference>
<dbReference type="InterPro" id="IPR036890">
    <property type="entry name" value="HATPase_C_sf"/>
</dbReference>
<dbReference type="SMART" id="SM00388">
    <property type="entry name" value="HisKA"/>
    <property type="match status" value="1"/>
</dbReference>
<dbReference type="GO" id="GO:0016036">
    <property type="term" value="P:cellular response to phosphate starvation"/>
    <property type="evidence" value="ECO:0007669"/>
    <property type="project" value="TreeGrafter"/>
</dbReference>
<feature type="domain" description="Histidine kinase" evidence="9">
    <location>
        <begin position="90"/>
        <end position="302"/>
    </location>
</feature>
<dbReference type="GO" id="GO:0000155">
    <property type="term" value="F:phosphorelay sensor kinase activity"/>
    <property type="evidence" value="ECO:0007669"/>
    <property type="project" value="InterPro"/>
</dbReference>
<dbReference type="Gene3D" id="1.10.287.130">
    <property type="match status" value="1"/>
</dbReference>
<dbReference type="GO" id="GO:0004721">
    <property type="term" value="F:phosphoprotein phosphatase activity"/>
    <property type="evidence" value="ECO:0007669"/>
    <property type="project" value="TreeGrafter"/>
</dbReference>
<dbReference type="EMBL" id="RYZS01000001">
    <property type="protein sequence ID" value="RVU94917.1"/>
    <property type="molecule type" value="Genomic_DNA"/>
</dbReference>